<proteinExistence type="inferred from homology"/>
<gene>
    <name evidence="12" type="primary">dnaA_2</name>
    <name evidence="12" type="ORF">HG15A2_29760</name>
</gene>
<keyword evidence="4 7" id="KW-0067">ATP-binding</keyword>
<feature type="domain" description="AAA+ ATPase" evidence="10">
    <location>
        <begin position="163"/>
        <end position="299"/>
    </location>
</feature>
<dbReference type="CDD" id="cd06571">
    <property type="entry name" value="Bac_DnaA_C"/>
    <property type="match status" value="1"/>
</dbReference>
<protein>
    <recommendedName>
        <fullName evidence="7">Chromosomal replication initiator protein DnaA</fullName>
    </recommendedName>
</protein>
<keyword evidence="3 7" id="KW-0547">Nucleotide-binding</keyword>
<dbReference type="SMART" id="SM00382">
    <property type="entry name" value="AAA"/>
    <property type="match status" value="1"/>
</dbReference>
<evidence type="ECO:0000256" key="2">
    <source>
        <dbReference type="ARBA" id="ARBA00022705"/>
    </source>
</evidence>
<dbReference type="InterPro" id="IPR027417">
    <property type="entry name" value="P-loop_NTPase"/>
</dbReference>
<dbReference type="SMART" id="SM00760">
    <property type="entry name" value="Bac_DnaA_C"/>
    <property type="match status" value="1"/>
</dbReference>
<evidence type="ECO:0000313" key="12">
    <source>
        <dbReference type="EMBL" id="QDS99649.1"/>
    </source>
</evidence>
<evidence type="ECO:0000256" key="1">
    <source>
        <dbReference type="ARBA" id="ARBA00022490"/>
    </source>
</evidence>
<dbReference type="GO" id="GO:0003688">
    <property type="term" value="F:DNA replication origin binding"/>
    <property type="evidence" value="ECO:0007669"/>
    <property type="project" value="TreeGrafter"/>
</dbReference>
<dbReference type="PANTHER" id="PTHR30050:SF2">
    <property type="entry name" value="CHROMOSOMAL REPLICATION INITIATOR PROTEIN DNAA"/>
    <property type="match status" value="1"/>
</dbReference>
<keyword evidence="6 7" id="KW-0238">DNA-binding</keyword>
<dbReference type="InterPro" id="IPR013317">
    <property type="entry name" value="DnaA_dom"/>
</dbReference>
<evidence type="ECO:0000256" key="4">
    <source>
        <dbReference type="ARBA" id="ARBA00022840"/>
    </source>
</evidence>
<comment type="function">
    <text evidence="7">Plays an essential role in the initiation and regulation of chromosomal replication. ATP-DnaA binds to the origin of replication (oriC) to initiate formation of the DNA replication initiation complex once per cell cycle. Binds the DnaA box (a 9 base pair repeat at the origin) and separates the double-stranded (ds)DNA. Forms a right-handed helical filament on oriC DNA; dsDNA binds to the exterior of the filament while single-stranded (ss)DNA is stabiized in the filament's interior. The ATP-DnaA-oriC complex binds and stabilizes one strand of the AT-rich DNA unwinding element (DUE), permitting loading of DNA polymerase. After initiation quickly degrades to an ADP-DnaA complex that is not apt for DNA replication. Binds acidic phospholipids.</text>
</comment>
<dbReference type="OrthoDB" id="9807019at2"/>
<keyword evidence="1" id="KW-0963">Cytoplasm</keyword>
<dbReference type="Gene3D" id="1.10.8.60">
    <property type="match status" value="1"/>
</dbReference>
<dbReference type="GO" id="GO:0005886">
    <property type="term" value="C:plasma membrane"/>
    <property type="evidence" value="ECO:0007669"/>
    <property type="project" value="TreeGrafter"/>
</dbReference>
<reference evidence="12 13" key="1">
    <citation type="submission" date="2019-02" db="EMBL/GenBank/DDBJ databases">
        <title>Deep-cultivation of Planctomycetes and their phenomic and genomic characterization uncovers novel biology.</title>
        <authorList>
            <person name="Wiegand S."/>
            <person name="Jogler M."/>
            <person name="Boedeker C."/>
            <person name="Pinto D."/>
            <person name="Vollmers J."/>
            <person name="Rivas-Marin E."/>
            <person name="Kohn T."/>
            <person name="Peeters S.H."/>
            <person name="Heuer A."/>
            <person name="Rast P."/>
            <person name="Oberbeckmann S."/>
            <person name="Bunk B."/>
            <person name="Jeske O."/>
            <person name="Meyerdierks A."/>
            <person name="Storesund J.E."/>
            <person name="Kallscheuer N."/>
            <person name="Luecker S."/>
            <person name="Lage O.M."/>
            <person name="Pohl T."/>
            <person name="Merkel B.J."/>
            <person name="Hornburger P."/>
            <person name="Mueller R.-W."/>
            <person name="Bruemmer F."/>
            <person name="Labrenz M."/>
            <person name="Spormann A.M."/>
            <person name="Op den Camp H."/>
            <person name="Overmann J."/>
            <person name="Amann R."/>
            <person name="Jetten M.S.M."/>
            <person name="Mascher T."/>
            <person name="Medema M.H."/>
            <person name="Devos D.P."/>
            <person name="Kaster A.-K."/>
            <person name="Ovreas L."/>
            <person name="Rohde M."/>
            <person name="Galperin M.Y."/>
            <person name="Jogler C."/>
        </authorList>
    </citation>
    <scope>NUCLEOTIDE SEQUENCE [LARGE SCALE GENOMIC DNA]</scope>
    <source>
        <strain evidence="12 13">HG15A2</strain>
    </source>
</reference>
<dbReference type="InterPro" id="IPR038454">
    <property type="entry name" value="DnaA_N_sf"/>
</dbReference>
<evidence type="ECO:0000256" key="8">
    <source>
        <dbReference type="RuleBase" id="RU004227"/>
    </source>
</evidence>
<dbReference type="PRINTS" id="PR00051">
    <property type="entry name" value="DNAA"/>
</dbReference>
<feature type="region of interest" description="Disordered" evidence="9">
    <location>
        <begin position="95"/>
        <end position="131"/>
    </location>
</feature>
<dbReference type="GO" id="GO:0005524">
    <property type="term" value="F:ATP binding"/>
    <property type="evidence" value="ECO:0007669"/>
    <property type="project" value="UniProtKB-KW"/>
</dbReference>
<organism evidence="12 13">
    <name type="scientific">Adhaeretor mobilis</name>
    <dbReference type="NCBI Taxonomy" id="1930276"/>
    <lineage>
        <taxon>Bacteria</taxon>
        <taxon>Pseudomonadati</taxon>
        <taxon>Planctomycetota</taxon>
        <taxon>Planctomycetia</taxon>
        <taxon>Pirellulales</taxon>
        <taxon>Lacipirellulaceae</taxon>
        <taxon>Adhaeretor</taxon>
    </lineage>
</organism>
<dbReference type="Pfam" id="PF08299">
    <property type="entry name" value="Bac_DnaA_C"/>
    <property type="match status" value="1"/>
</dbReference>
<dbReference type="SUPFAM" id="SSF48295">
    <property type="entry name" value="TrpR-like"/>
    <property type="match status" value="1"/>
</dbReference>
<dbReference type="KEGG" id="amob:HG15A2_29760"/>
<comment type="similarity">
    <text evidence="8">Belongs to the DnaA family.</text>
</comment>
<dbReference type="InterPro" id="IPR013159">
    <property type="entry name" value="DnaA_C"/>
</dbReference>
<evidence type="ECO:0000313" key="13">
    <source>
        <dbReference type="Proteomes" id="UP000319852"/>
    </source>
</evidence>
<evidence type="ECO:0000256" key="5">
    <source>
        <dbReference type="ARBA" id="ARBA00023121"/>
    </source>
</evidence>
<dbReference type="InterPro" id="IPR020591">
    <property type="entry name" value="Chromosome_initiator_DnaA-like"/>
</dbReference>
<dbReference type="InterPro" id="IPR003593">
    <property type="entry name" value="AAA+_ATPase"/>
</dbReference>
<dbReference type="InterPro" id="IPR010921">
    <property type="entry name" value="Trp_repressor/repl_initiator"/>
</dbReference>
<dbReference type="SUPFAM" id="SSF52540">
    <property type="entry name" value="P-loop containing nucleoside triphosphate hydrolases"/>
    <property type="match status" value="1"/>
</dbReference>
<name>A0A517MXQ6_9BACT</name>
<evidence type="ECO:0000259" key="11">
    <source>
        <dbReference type="SMART" id="SM00760"/>
    </source>
</evidence>
<sequence>MDEPGMKSKLREAKLRETLRDRLGENRYQLWMGEHVALRPSGDQLEVLCHSKTEVDLLRRKYGGALLECVHTALGKDFGLKYSVQESIDEAVEKTLPSKASQSALPALDVKQSEPPKSRTTNKPSARPQARQRLRYTLDNFVEGNSNRLALTAVRTALESPGRFSPLLLFGSHGTGKSHLLDAAAAELRRHPARPQVLSLTAEQFTAEFMEALRTRSQASFRHKFRGVDALLFDNVSFFGTKQATIEEFLHTIDSITSRGGQVILTSVASPSELNAIHPGIAARVFGGLAAAIDLPDYDTRLGIVRAMAVRAKTTLPEAVIEMIAQQVVGSARLLAGAINRLVVTSMAERRPITPIIADMVLAEFCQQNTPQVKLTDIEKAVCEVFGVESSTLKSPKKSRVVTDPRMLALCLSRRYTRSGLAEISSFYNRRSHTAVLTAQKRLDTMIGKNAEVIVAEGACQVEEAMRRVEAVLRQA</sequence>
<evidence type="ECO:0000256" key="7">
    <source>
        <dbReference type="RuleBase" id="RU000577"/>
    </source>
</evidence>
<evidence type="ECO:0000256" key="9">
    <source>
        <dbReference type="SAM" id="MobiDB-lite"/>
    </source>
</evidence>
<dbReference type="Gene3D" id="1.10.1750.10">
    <property type="match status" value="1"/>
</dbReference>
<keyword evidence="5" id="KW-0446">Lipid-binding</keyword>
<dbReference type="Pfam" id="PF00308">
    <property type="entry name" value="Bac_DnaA"/>
    <property type="match status" value="1"/>
</dbReference>
<dbReference type="PANTHER" id="PTHR30050">
    <property type="entry name" value="CHROMOSOMAL REPLICATION INITIATOR PROTEIN DNAA"/>
    <property type="match status" value="1"/>
</dbReference>
<dbReference type="GO" id="GO:0006275">
    <property type="term" value="P:regulation of DNA replication"/>
    <property type="evidence" value="ECO:0007669"/>
    <property type="project" value="InterPro"/>
</dbReference>
<dbReference type="CDD" id="cd00009">
    <property type="entry name" value="AAA"/>
    <property type="match status" value="1"/>
</dbReference>
<evidence type="ECO:0000256" key="3">
    <source>
        <dbReference type="ARBA" id="ARBA00022741"/>
    </source>
</evidence>
<keyword evidence="13" id="KW-1185">Reference proteome</keyword>
<evidence type="ECO:0000259" key="10">
    <source>
        <dbReference type="SMART" id="SM00382"/>
    </source>
</evidence>
<keyword evidence="2 7" id="KW-0235">DNA replication</keyword>
<feature type="domain" description="Chromosomal replication initiator DnaA C-terminal" evidence="11">
    <location>
        <begin position="374"/>
        <end position="443"/>
    </location>
</feature>
<accession>A0A517MXQ6</accession>
<dbReference type="EMBL" id="CP036263">
    <property type="protein sequence ID" value="QDS99649.1"/>
    <property type="molecule type" value="Genomic_DNA"/>
</dbReference>
<evidence type="ECO:0000256" key="6">
    <source>
        <dbReference type="ARBA" id="ARBA00023125"/>
    </source>
</evidence>
<dbReference type="Proteomes" id="UP000319852">
    <property type="component" value="Chromosome"/>
</dbReference>
<dbReference type="GO" id="GO:0006270">
    <property type="term" value="P:DNA replication initiation"/>
    <property type="evidence" value="ECO:0007669"/>
    <property type="project" value="InterPro"/>
</dbReference>
<dbReference type="Gene3D" id="3.40.50.300">
    <property type="entry name" value="P-loop containing nucleotide triphosphate hydrolases"/>
    <property type="match status" value="1"/>
</dbReference>
<dbReference type="Gene3D" id="3.30.300.180">
    <property type="match status" value="1"/>
</dbReference>
<dbReference type="AlphaFoldDB" id="A0A517MXQ6"/>
<dbReference type="GO" id="GO:0008289">
    <property type="term" value="F:lipid binding"/>
    <property type="evidence" value="ECO:0007669"/>
    <property type="project" value="UniProtKB-KW"/>
</dbReference>